<protein>
    <submittedName>
        <fullName evidence="9">Trypanosome variant surface glycoprotein (A-type)</fullName>
    </submittedName>
</protein>
<comment type="subcellular location">
    <subcellularLocation>
        <location evidence="1">Cell membrane</location>
        <topology evidence="1">Lipid-anchor</topology>
        <topology evidence="1">GPI-anchor</topology>
    </subcellularLocation>
</comment>
<evidence type="ECO:0000256" key="1">
    <source>
        <dbReference type="ARBA" id="ARBA00004609"/>
    </source>
</evidence>
<feature type="chain" id="PRO_5018174421" evidence="7">
    <location>
        <begin position="26"/>
        <end position="134"/>
    </location>
</feature>
<feature type="domain" description="Trypanosome variant surface glycoprotein A-type N-terminal" evidence="8">
    <location>
        <begin position="23"/>
        <end position="115"/>
    </location>
</feature>
<dbReference type="GO" id="GO:0042783">
    <property type="term" value="P:symbiont-mediated evasion of host immune response"/>
    <property type="evidence" value="ECO:0007669"/>
    <property type="project" value="InterPro"/>
</dbReference>
<evidence type="ECO:0000259" key="8">
    <source>
        <dbReference type="Pfam" id="PF00913"/>
    </source>
</evidence>
<keyword evidence="6" id="KW-0449">Lipoprotein</keyword>
<keyword evidence="7" id="KW-0732">Signal</keyword>
<dbReference type="Pfam" id="PF00913">
    <property type="entry name" value="Trypan_glycop"/>
    <property type="match status" value="1"/>
</dbReference>
<evidence type="ECO:0000313" key="9">
    <source>
        <dbReference type="EMBL" id="RHW71381.1"/>
    </source>
</evidence>
<reference evidence="9" key="1">
    <citation type="submission" date="2018-09" db="EMBL/GenBank/DDBJ databases">
        <title>whole genome sequence of T. equiperdum IVM-t1 strain.</title>
        <authorList>
            <person name="Suganuma K."/>
        </authorList>
    </citation>
    <scope>NUCLEOTIDE SEQUENCE [LARGE SCALE GENOMIC DNA]</scope>
    <source>
        <strain evidence="9">IVM-t1</strain>
    </source>
</reference>
<name>A0A3L6L741_9TRYP</name>
<evidence type="ECO:0000256" key="5">
    <source>
        <dbReference type="ARBA" id="ARBA00023180"/>
    </source>
</evidence>
<dbReference type="InterPro" id="IPR001812">
    <property type="entry name" value="Trypano_VSG_A_N_dom"/>
</dbReference>
<keyword evidence="2" id="KW-1003">Cell membrane</keyword>
<dbReference type="SUPFAM" id="SSF58087">
    <property type="entry name" value="Variant surface glycoprotein (N-terminal domain)"/>
    <property type="match status" value="1"/>
</dbReference>
<feature type="signal peptide" evidence="7">
    <location>
        <begin position="1"/>
        <end position="25"/>
    </location>
</feature>
<dbReference type="Proteomes" id="UP000266743">
    <property type="component" value="Chromosome 7"/>
</dbReference>
<accession>A0A3L6L741</accession>
<dbReference type="GO" id="GO:0098552">
    <property type="term" value="C:side of membrane"/>
    <property type="evidence" value="ECO:0007669"/>
    <property type="project" value="UniProtKB-KW"/>
</dbReference>
<gene>
    <name evidence="9" type="ORF">DPX39_070007400</name>
</gene>
<evidence type="ECO:0000256" key="4">
    <source>
        <dbReference type="ARBA" id="ARBA00023136"/>
    </source>
</evidence>
<dbReference type="GO" id="GO:0005886">
    <property type="term" value="C:plasma membrane"/>
    <property type="evidence" value="ECO:0007669"/>
    <property type="project" value="UniProtKB-SubCell"/>
</dbReference>
<organism evidence="9">
    <name type="scientific">Trypanosoma brucei equiperdum</name>
    <dbReference type="NCBI Taxonomy" id="630700"/>
    <lineage>
        <taxon>Eukaryota</taxon>
        <taxon>Discoba</taxon>
        <taxon>Euglenozoa</taxon>
        <taxon>Kinetoplastea</taxon>
        <taxon>Metakinetoplastina</taxon>
        <taxon>Trypanosomatida</taxon>
        <taxon>Trypanosomatidae</taxon>
        <taxon>Trypanosoma</taxon>
    </lineage>
</organism>
<keyword evidence="4" id="KW-0472">Membrane</keyword>
<evidence type="ECO:0000256" key="7">
    <source>
        <dbReference type="SAM" id="SignalP"/>
    </source>
</evidence>
<dbReference type="AlphaFoldDB" id="A0A3L6L741"/>
<proteinExistence type="predicted"/>
<dbReference type="EMBL" id="QSBY01000007">
    <property type="protein sequence ID" value="RHW71381.1"/>
    <property type="molecule type" value="Genomic_DNA"/>
</dbReference>
<evidence type="ECO:0000256" key="3">
    <source>
        <dbReference type="ARBA" id="ARBA00022622"/>
    </source>
</evidence>
<evidence type="ECO:0000256" key="6">
    <source>
        <dbReference type="ARBA" id="ARBA00023288"/>
    </source>
</evidence>
<keyword evidence="5" id="KW-0325">Glycoprotein</keyword>
<comment type="caution">
    <text evidence="9">The sequence shown here is derived from an EMBL/GenBank/DDBJ whole genome shotgun (WGS) entry which is preliminary data.</text>
</comment>
<sequence>MTPLKANNFILCFLGVTNLQSPGQAAENAVQYKLWTVACELSDDLKTSGQRAAALLSNSPAQVQKAVLLSMNLALFKQTRPGDDRKIEVSALEIATEQRLDAAISRLSTTSINLPAAIYSTLQLRGTLRNRSRF</sequence>
<keyword evidence="3" id="KW-0336">GPI-anchor</keyword>
<evidence type="ECO:0000256" key="2">
    <source>
        <dbReference type="ARBA" id="ARBA00022475"/>
    </source>
</evidence>